<gene>
    <name evidence="2" type="ORF">ABT272_02770</name>
</gene>
<feature type="signal peptide" evidence="1">
    <location>
        <begin position="1"/>
        <end position="29"/>
    </location>
</feature>
<evidence type="ECO:0000256" key="1">
    <source>
        <dbReference type="SAM" id="SignalP"/>
    </source>
</evidence>
<feature type="chain" id="PRO_5047025771" description="SH3 domain-containing protein" evidence="1">
    <location>
        <begin position="30"/>
        <end position="111"/>
    </location>
</feature>
<dbReference type="EMBL" id="JBEPAZ010000002">
    <property type="protein sequence ID" value="MER6426661.1"/>
    <property type="molecule type" value="Genomic_DNA"/>
</dbReference>
<protein>
    <recommendedName>
        <fullName evidence="4">SH3 domain-containing protein</fullName>
    </recommendedName>
</protein>
<dbReference type="Proteomes" id="UP001470023">
    <property type="component" value="Unassembled WGS sequence"/>
</dbReference>
<dbReference type="RefSeq" id="WP_073888064.1">
    <property type="nucleotide sequence ID" value="NZ_JBEOZW010000004.1"/>
</dbReference>
<evidence type="ECO:0000313" key="3">
    <source>
        <dbReference type="Proteomes" id="UP001470023"/>
    </source>
</evidence>
<keyword evidence="1" id="KW-0732">Signal</keyword>
<name>A0ABV1TYV0_9ACTN</name>
<comment type="caution">
    <text evidence="2">The sequence shown here is derived from an EMBL/GenBank/DDBJ whole genome shotgun (WGS) entry which is preliminary data.</text>
</comment>
<sequence>MSFSTLRIRKAVSGLTAATALALGATVLAAPSASAVDSSGCTKNIKDQTLQVVQWDHADMHTGPGYSYKVKKSVFAGSDVRVYCTAYKKGTTWYYGKSGKTKGWMDTHAFF</sequence>
<proteinExistence type="predicted"/>
<reference evidence="2 3" key="1">
    <citation type="submission" date="2024-06" db="EMBL/GenBank/DDBJ databases">
        <title>The Natural Products Discovery Center: Release of the First 8490 Sequenced Strains for Exploring Actinobacteria Biosynthetic Diversity.</title>
        <authorList>
            <person name="Kalkreuter E."/>
            <person name="Kautsar S.A."/>
            <person name="Yang D."/>
            <person name="Bader C.D."/>
            <person name="Teijaro C.N."/>
            <person name="Fluegel L."/>
            <person name="Davis C.M."/>
            <person name="Simpson J.R."/>
            <person name="Lauterbach L."/>
            <person name="Steele A.D."/>
            <person name="Gui C."/>
            <person name="Meng S."/>
            <person name="Li G."/>
            <person name="Viehrig K."/>
            <person name="Ye F."/>
            <person name="Su P."/>
            <person name="Kiefer A.F."/>
            <person name="Nichols A."/>
            <person name="Cepeda A.J."/>
            <person name="Yan W."/>
            <person name="Fan B."/>
            <person name="Jiang Y."/>
            <person name="Adhikari A."/>
            <person name="Zheng C.-J."/>
            <person name="Schuster L."/>
            <person name="Cowan T.M."/>
            <person name="Smanski M.J."/>
            <person name="Chevrette M.G."/>
            <person name="De Carvalho L.P.S."/>
            <person name="Shen B."/>
        </authorList>
    </citation>
    <scope>NUCLEOTIDE SEQUENCE [LARGE SCALE GENOMIC DNA]</scope>
    <source>
        <strain evidence="2 3">NPDC001166</strain>
    </source>
</reference>
<organism evidence="2 3">
    <name type="scientific">Streptomyces sp. 900105245</name>
    <dbReference type="NCBI Taxonomy" id="3154379"/>
    <lineage>
        <taxon>Bacteria</taxon>
        <taxon>Bacillati</taxon>
        <taxon>Actinomycetota</taxon>
        <taxon>Actinomycetes</taxon>
        <taxon>Kitasatosporales</taxon>
        <taxon>Streptomycetaceae</taxon>
        <taxon>Streptomyces</taxon>
    </lineage>
</organism>
<accession>A0ABV1TYV0</accession>
<evidence type="ECO:0008006" key="4">
    <source>
        <dbReference type="Google" id="ProtNLM"/>
    </source>
</evidence>
<keyword evidence="3" id="KW-1185">Reference proteome</keyword>
<evidence type="ECO:0000313" key="2">
    <source>
        <dbReference type="EMBL" id="MER6426661.1"/>
    </source>
</evidence>